<evidence type="ECO:0000313" key="2">
    <source>
        <dbReference type="EMBL" id="THV34655.1"/>
    </source>
</evidence>
<evidence type="ECO:0000313" key="3">
    <source>
        <dbReference type="Proteomes" id="UP000308760"/>
    </source>
</evidence>
<dbReference type="EMBL" id="STGY01000079">
    <property type="protein sequence ID" value="THV34655.1"/>
    <property type="molecule type" value="Genomic_DNA"/>
</dbReference>
<accession>A0A4S8PX63</accession>
<organism evidence="2 3">
    <name type="scientific">Glycomyces buryatensis</name>
    <dbReference type="NCBI Taxonomy" id="2570927"/>
    <lineage>
        <taxon>Bacteria</taxon>
        <taxon>Bacillati</taxon>
        <taxon>Actinomycetota</taxon>
        <taxon>Actinomycetes</taxon>
        <taxon>Glycomycetales</taxon>
        <taxon>Glycomycetaceae</taxon>
        <taxon>Glycomyces</taxon>
    </lineage>
</organism>
<keyword evidence="1" id="KW-0812">Transmembrane</keyword>
<reference evidence="3" key="1">
    <citation type="submission" date="2019-04" db="EMBL/GenBank/DDBJ databases">
        <title>Nocardioides xinjiangensis sp. nov.</title>
        <authorList>
            <person name="Liu S."/>
        </authorList>
    </citation>
    <scope>NUCLEOTIDE SEQUENCE [LARGE SCALE GENOMIC DNA]</scope>
    <source>
        <strain evidence="3">18</strain>
    </source>
</reference>
<keyword evidence="3" id="KW-1185">Reference proteome</keyword>
<feature type="transmembrane region" description="Helical" evidence="1">
    <location>
        <begin position="12"/>
        <end position="30"/>
    </location>
</feature>
<feature type="transmembrane region" description="Helical" evidence="1">
    <location>
        <begin position="36"/>
        <end position="53"/>
    </location>
</feature>
<comment type="caution">
    <text evidence="2">The sequence shown here is derived from an EMBL/GenBank/DDBJ whole genome shotgun (WGS) entry which is preliminary data.</text>
</comment>
<proteinExistence type="predicted"/>
<keyword evidence="1" id="KW-0472">Membrane</keyword>
<gene>
    <name evidence="2" type="ORF">FAB82_24240</name>
</gene>
<name>A0A4S8PX63_9ACTN</name>
<sequence>MRQTPFRLLRAAVFAAVTVSASALLHLWSGGSAPKPLFFTAAMALAFAAAFALGGRQRGFLALAPLCLAAQWGMHELFATGSPVAAGHEHGSGLPMLAVHCVAALAQAAWLARGEAALAALLDLLTLFFARVMRVCLAAVPAPVHTRRSIARTPAPRPHLVGASAISLRGPPPLAL</sequence>
<evidence type="ECO:0000256" key="1">
    <source>
        <dbReference type="SAM" id="Phobius"/>
    </source>
</evidence>
<dbReference type="Proteomes" id="UP000308760">
    <property type="component" value="Unassembled WGS sequence"/>
</dbReference>
<dbReference type="AlphaFoldDB" id="A0A4S8PX63"/>
<dbReference type="RefSeq" id="WP_136537141.1">
    <property type="nucleotide sequence ID" value="NZ_STGY01000079.1"/>
</dbReference>
<reference evidence="2 3" key="2">
    <citation type="submission" date="2019-05" db="EMBL/GenBank/DDBJ databases">
        <title>Glycomyces buryatensis sp. nov.</title>
        <authorList>
            <person name="Nikitina E."/>
        </authorList>
    </citation>
    <scope>NUCLEOTIDE SEQUENCE [LARGE SCALE GENOMIC DNA]</scope>
    <source>
        <strain evidence="2 3">18</strain>
    </source>
</reference>
<keyword evidence="1" id="KW-1133">Transmembrane helix</keyword>
<protein>
    <submittedName>
        <fullName evidence="2">MFS transporter</fullName>
    </submittedName>
</protein>
<dbReference type="OrthoDB" id="5191668at2"/>